<dbReference type="Gene3D" id="3.40.50.800">
    <property type="entry name" value="Anticodon-binding domain"/>
    <property type="match status" value="1"/>
</dbReference>
<dbReference type="GO" id="GO:0004812">
    <property type="term" value="F:aminoacyl-tRNA ligase activity"/>
    <property type="evidence" value="ECO:0007669"/>
    <property type="project" value="UniProtKB-KW"/>
</dbReference>
<gene>
    <name evidence="2" type="ORF">B2A_07875</name>
</gene>
<evidence type="ECO:0000313" key="2">
    <source>
        <dbReference type="EMBL" id="EQD48735.1"/>
    </source>
</evidence>
<dbReference type="Pfam" id="PF03129">
    <property type="entry name" value="HGTP_anticodon"/>
    <property type="match status" value="1"/>
</dbReference>
<dbReference type="EMBL" id="AUZZ01005663">
    <property type="protein sequence ID" value="EQD48735.1"/>
    <property type="molecule type" value="Genomic_DNA"/>
</dbReference>
<dbReference type="InterPro" id="IPR036621">
    <property type="entry name" value="Anticodon-bd_dom_sf"/>
</dbReference>
<accession>T1B301</accession>
<proteinExistence type="predicted"/>
<dbReference type="SUPFAM" id="SSF52954">
    <property type="entry name" value="Class II aaRS ABD-related"/>
    <property type="match status" value="1"/>
</dbReference>
<reference evidence="2" key="1">
    <citation type="submission" date="2013-08" db="EMBL/GenBank/DDBJ databases">
        <authorList>
            <person name="Mendez C."/>
            <person name="Richter M."/>
            <person name="Ferrer M."/>
            <person name="Sanchez J."/>
        </authorList>
    </citation>
    <scope>NUCLEOTIDE SEQUENCE</scope>
</reference>
<protein>
    <submittedName>
        <fullName evidence="2">Histidyl-tRNA synthetase</fullName>
    </submittedName>
</protein>
<name>T1B301_9ZZZZ</name>
<comment type="caution">
    <text evidence="2">The sequence shown here is derived from an EMBL/GenBank/DDBJ whole genome shotgun (WGS) entry which is preliminary data.</text>
</comment>
<dbReference type="InterPro" id="IPR004154">
    <property type="entry name" value="Anticodon-bd"/>
</dbReference>
<keyword evidence="2" id="KW-0030">Aminoacyl-tRNA synthetase</keyword>
<keyword evidence="2" id="KW-0436">Ligase</keyword>
<sequence length="53" mass="5836">FVVVLGPDEIAKGTVAVKDMRKQDQFEVPRAELIKTLRVELEQAAAMPRAGRG</sequence>
<organism evidence="2">
    <name type="scientific">mine drainage metagenome</name>
    <dbReference type="NCBI Taxonomy" id="410659"/>
    <lineage>
        <taxon>unclassified sequences</taxon>
        <taxon>metagenomes</taxon>
        <taxon>ecological metagenomes</taxon>
    </lineage>
</organism>
<dbReference type="AlphaFoldDB" id="T1B301"/>
<reference evidence="2" key="2">
    <citation type="journal article" date="2014" name="ISME J.">
        <title>Microbial stratification in low pH oxic and suboxic macroscopic growths along an acid mine drainage.</title>
        <authorList>
            <person name="Mendez-Garcia C."/>
            <person name="Mesa V."/>
            <person name="Sprenger R.R."/>
            <person name="Richter M."/>
            <person name="Diez M.S."/>
            <person name="Solano J."/>
            <person name="Bargiela R."/>
            <person name="Golyshina O.V."/>
            <person name="Manteca A."/>
            <person name="Ramos J.L."/>
            <person name="Gallego J.R."/>
            <person name="Llorente I."/>
            <person name="Martins Dos Santos V.A."/>
            <person name="Jensen O.N."/>
            <person name="Pelaez A.I."/>
            <person name="Sanchez J."/>
            <person name="Ferrer M."/>
        </authorList>
    </citation>
    <scope>NUCLEOTIDE SEQUENCE</scope>
</reference>
<evidence type="ECO:0000259" key="1">
    <source>
        <dbReference type="Pfam" id="PF03129"/>
    </source>
</evidence>
<feature type="domain" description="Anticodon-binding" evidence="1">
    <location>
        <begin position="1"/>
        <end position="38"/>
    </location>
</feature>
<feature type="non-terminal residue" evidence="2">
    <location>
        <position position="1"/>
    </location>
</feature>